<proteinExistence type="predicted"/>
<keyword evidence="2" id="KW-1185">Reference proteome</keyword>
<sequence>MALQEIIISNDTRCARREEDSRLHRSDVPSNRSAEKKHPDVALRPRPSGQTKPFLHNMASSEGGHPAAEAADSTQATPSCLSPRLSPSELRDETSKMSSGGEEHLAADVPFVPKPSESLSTSFPLSPPEGQQETPGASVGDEQTPMRPPSLLPTSTLMSPLSSSAGIAPDAGQTMTTTAGGATTTAAAASTTAGPSSPLDHVLIIGHGRFQKMVLVCTTLAFFTTIVHALASTSLARPVDHWCRSCRSPPEEYAFVSADTWKNVGIPVHRDGSRVRRSQCHRYEPPFESPVAESDLVSALLDNRSVIPCDAGWRYEGGGVSGASHVRHSGFGELDLKYPHSIVDDWDLVCNRSWIVSALTAVYMAGGVVGAPVAGIATDRIGRRPVLCTWLLLLFFAGTALVFAHNVPVFAVLRFLLSAGAAGVLVASHVLLFEVTGSQYRATYCAIAVAGATCAAAVYSELIYVCIRNWHAAQVAYMIPSCGMIVAVYLMEESPCWLLAVSEMRYAESVLVWAASVNKIEPRLFKRRLFLLRTELSRQHEQMAVQQEPESAIVSDHEVRVSDLLSNHTLRQRSLLIFGCWFLVFGTFSHLTTASVMRTSETARIVLVFLRLPCVVADVYTIARFGRRLAPDTLVAVFVVAGLLVFDMSAITVFSFSAELYPTVLRGAALGCCYMSGRLGAFVAPFVNEIRSAPIRSFAHAISAAMLLLLSTMALALPETKELPPSNTVQGMMAMEDKWLLYSPLRVARSGGKRRRSRMASLERLNKRSRGGSLSSARQLNRLCTPAAF</sequence>
<dbReference type="EMBL" id="CM023487">
    <property type="protein sequence ID" value="KAH6926389.1"/>
    <property type="molecule type" value="Genomic_DNA"/>
</dbReference>
<protein>
    <submittedName>
        <fullName evidence="1">Uncharacterized protein</fullName>
    </submittedName>
</protein>
<evidence type="ECO:0000313" key="2">
    <source>
        <dbReference type="Proteomes" id="UP000821845"/>
    </source>
</evidence>
<dbReference type="Proteomes" id="UP000821845">
    <property type="component" value="Chromosome 7"/>
</dbReference>
<comment type="caution">
    <text evidence="1">The sequence shown here is derived from an EMBL/GenBank/DDBJ whole genome shotgun (WGS) entry which is preliminary data.</text>
</comment>
<reference evidence="1" key="1">
    <citation type="submission" date="2020-05" db="EMBL/GenBank/DDBJ databases">
        <title>Large-scale comparative analyses of tick genomes elucidate their genetic diversity and vector capacities.</title>
        <authorList>
            <person name="Jia N."/>
            <person name="Wang J."/>
            <person name="Shi W."/>
            <person name="Du L."/>
            <person name="Sun Y."/>
            <person name="Zhan W."/>
            <person name="Jiang J."/>
            <person name="Wang Q."/>
            <person name="Zhang B."/>
            <person name="Ji P."/>
            <person name="Sakyi L.B."/>
            <person name="Cui X."/>
            <person name="Yuan T."/>
            <person name="Jiang B."/>
            <person name="Yang W."/>
            <person name="Lam T.T.-Y."/>
            <person name="Chang Q."/>
            <person name="Ding S."/>
            <person name="Wang X."/>
            <person name="Zhu J."/>
            <person name="Ruan X."/>
            <person name="Zhao L."/>
            <person name="Wei J."/>
            <person name="Que T."/>
            <person name="Du C."/>
            <person name="Cheng J."/>
            <person name="Dai P."/>
            <person name="Han X."/>
            <person name="Huang E."/>
            <person name="Gao Y."/>
            <person name="Liu J."/>
            <person name="Shao H."/>
            <person name="Ye R."/>
            <person name="Li L."/>
            <person name="Wei W."/>
            <person name="Wang X."/>
            <person name="Wang C."/>
            <person name="Yang T."/>
            <person name="Huo Q."/>
            <person name="Li W."/>
            <person name="Guo W."/>
            <person name="Chen H."/>
            <person name="Zhou L."/>
            <person name="Ni X."/>
            <person name="Tian J."/>
            <person name="Zhou Y."/>
            <person name="Sheng Y."/>
            <person name="Liu T."/>
            <person name="Pan Y."/>
            <person name="Xia L."/>
            <person name="Li J."/>
            <person name="Zhao F."/>
            <person name="Cao W."/>
        </authorList>
    </citation>
    <scope>NUCLEOTIDE SEQUENCE</scope>
    <source>
        <strain evidence="1">Hyas-2018</strain>
    </source>
</reference>
<accession>A0ACB7RY48</accession>
<name>A0ACB7RY48_HYAAI</name>
<organism evidence="1 2">
    <name type="scientific">Hyalomma asiaticum</name>
    <name type="common">Tick</name>
    <dbReference type="NCBI Taxonomy" id="266040"/>
    <lineage>
        <taxon>Eukaryota</taxon>
        <taxon>Metazoa</taxon>
        <taxon>Ecdysozoa</taxon>
        <taxon>Arthropoda</taxon>
        <taxon>Chelicerata</taxon>
        <taxon>Arachnida</taxon>
        <taxon>Acari</taxon>
        <taxon>Parasitiformes</taxon>
        <taxon>Ixodida</taxon>
        <taxon>Ixodoidea</taxon>
        <taxon>Ixodidae</taxon>
        <taxon>Hyalomminae</taxon>
        <taxon>Hyalomma</taxon>
    </lineage>
</organism>
<gene>
    <name evidence="1" type="ORF">HPB50_018096</name>
</gene>
<evidence type="ECO:0000313" key="1">
    <source>
        <dbReference type="EMBL" id="KAH6926389.1"/>
    </source>
</evidence>